<keyword evidence="2" id="KW-1185">Reference proteome</keyword>
<dbReference type="EMBL" id="VTPC01070348">
    <property type="protein sequence ID" value="KAF2889150.1"/>
    <property type="molecule type" value="Genomic_DNA"/>
</dbReference>
<protein>
    <submittedName>
        <fullName evidence="1">Uncharacterized protein</fullName>
    </submittedName>
</protein>
<dbReference type="Proteomes" id="UP000801492">
    <property type="component" value="Unassembled WGS sequence"/>
</dbReference>
<accession>A0A8K0CT72</accession>
<dbReference type="AlphaFoldDB" id="A0A8K0CT72"/>
<feature type="non-terminal residue" evidence="1">
    <location>
        <position position="1"/>
    </location>
</feature>
<reference evidence="1" key="1">
    <citation type="submission" date="2019-08" db="EMBL/GenBank/DDBJ databases">
        <title>The genome of the North American firefly Photinus pyralis.</title>
        <authorList>
            <consortium name="Photinus pyralis genome working group"/>
            <person name="Fallon T.R."/>
            <person name="Sander Lower S.E."/>
            <person name="Weng J.-K."/>
        </authorList>
    </citation>
    <scope>NUCLEOTIDE SEQUENCE</scope>
    <source>
        <strain evidence="1">TRF0915ILg1</strain>
        <tissue evidence="1">Whole body</tissue>
    </source>
</reference>
<name>A0A8K0CT72_IGNLU</name>
<comment type="caution">
    <text evidence="1">The sequence shown here is derived from an EMBL/GenBank/DDBJ whole genome shotgun (WGS) entry which is preliminary data.</text>
</comment>
<proteinExistence type="predicted"/>
<evidence type="ECO:0000313" key="1">
    <source>
        <dbReference type="EMBL" id="KAF2889150.1"/>
    </source>
</evidence>
<sequence length="338" mass="37546">MVGWDWLQDILKRNPSMSVGIPEATILARAQAFNKVQIAGYFNKLEGVFDEFKFTPVQIHNVDKSAASVSNAQSGFAKVNAEIPENGEVTASADVSVNEEVSGLVEALCVETAVISCSYNSTTPEPLIQPEGREENIRSNHDKHASLSQIAKAFIEDLSPTPQVGTPVAKKRRMKKGSQGIINTSQDIALLRDKENETREKEGKSQQGRLKGGIEAYLVSEGCKDILKDPSRVYNGDESNLQSVVFTFGTDRTVTHLSAIYSNKRQTFEISRIIPDKWGIEITLYPNPTSILQPADVAAFKLLKEEWQRGVAKWRREAPLEELTREKFTPILKVVLDD</sequence>
<evidence type="ECO:0000313" key="2">
    <source>
        <dbReference type="Proteomes" id="UP000801492"/>
    </source>
</evidence>
<gene>
    <name evidence="1" type="ORF">ILUMI_17023</name>
</gene>
<organism evidence="1 2">
    <name type="scientific">Ignelater luminosus</name>
    <name type="common">Cucubano</name>
    <name type="synonym">Pyrophorus luminosus</name>
    <dbReference type="NCBI Taxonomy" id="2038154"/>
    <lineage>
        <taxon>Eukaryota</taxon>
        <taxon>Metazoa</taxon>
        <taxon>Ecdysozoa</taxon>
        <taxon>Arthropoda</taxon>
        <taxon>Hexapoda</taxon>
        <taxon>Insecta</taxon>
        <taxon>Pterygota</taxon>
        <taxon>Neoptera</taxon>
        <taxon>Endopterygota</taxon>
        <taxon>Coleoptera</taxon>
        <taxon>Polyphaga</taxon>
        <taxon>Elateriformia</taxon>
        <taxon>Elateroidea</taxon>
        <taxon>Elateridae</taxon>
        <taxon>Agrypninae</taxon>
        <taxon>Pyrophorini</taxon>
        <taxon>Ignelater</taxon>
    </lineage>
</organism>